<dbReference type="InterPro" id="IPR014038">
    <property type="entry name" value="EF1B_bsu/dsu_GNE"/>
</dbReference>
<dbReference type="InterPro" id="IPR036282">
    <property type="entry name" value="Glutathione-S-Trfase_C_sf"/>
</dbReference>
<keyword evidence="5" id="KW-0648">Protein biosynthesis</keyword>
<dbReference type="CDD" id="cd00292">
    <property type="entry name" value="EF1B"/>
    <property type="match status" value="1"/>
</dbReference>
<accession>A0A445BPH1</accession>
<name>A0A445BPH1_ARAHY</name>
<keyword evidence="9" id="KW-1185">Reference proteome</keyword>
<comment type="caution">
    <text evidence="8">The sequence shown here is derived from an EMBL/GenBank/DDBJ whole genome shotgun (WGS) entry which is preliminary data.</text>
</comment>
<dbReference type="Gene3D" id="1.20.1050.130">
    <property type="match status" value="1"/>
</dbReference>
<organism evidence="8 9">
    <name type="scientific">Arachis hypogaea</name>
    <name type="common">Peanut</name>
    <dbReference type="NCBI Taxonomy" id="3818"/>
    <lineage>
        <taxon>Eukaryota</taxon>
        <taxon>Viridiplantae</taxon>
        <taxon>Streptophyta</taxon>
        <taxon>Embryophyta</taxon>
        <taxon>Tracheophyta</taxon>
        <taxon>Spermatophyta</taxon>
        <taxon>Magnoliopsida</taxon>
        <taxon>eudicotyledons</taxon>
        <taxon>Gunneridae</taxon>
        <taxon>Pentapetalae</taxon>
        <taxon>rosids</taxon>
        <taxon>fabids</taxon>
        <taxon>Fabales</taxon>
        <taxon>Fabaceae</taxon>
        <taxon>Papilionoideae</taxon>
        <taxon>50 kb inversion clade</taxon>
        <taxon>dalbergioids sensu lato</taxon>
        <taxon>Dalbergieae</taxon>
        <taxon>Pterocarpus clade</taxon>
        <taxon>Arachis</taxon>
    </lineage>
</organism>
<evidence type="ECO:0000313" key="9">
    <source>
        <dbReference type="Proteomes" id="UP000289738"/>
    </source>
</evidence>
<comment type="similarity">
    <text evidence="2">Belongs to the EF-1-beta/EF-1-delta family.</text>
</comment>
<evidence type="ECO:0000256" key="4">
    <source>
        <dbReference type="ARBA" id="ARBA00022768"/>
    </source>
</evidence>
<sequence>MNCYSWQKPNPNRDKKTDQGIIAIIRTSKGTKKLSRRIEVIDSLAFLPLPSRKDDDPNCQTMYGGLSSKLGRSAAHNKRPHSSFPPPPRPSGPGGGPGRLSLGGGSARKPAAATASKTPPAVEETFNLVAGSDALAFSMIIRLAPDLVDEIRRVEAQGGRARMKFDPNPHNPNGNIIDVGGKEFRFTWSREFGDLCDIYEERQSGEDGNGLFVESGSAWRKLNVQRILDESTKNHLKMRSVEADKKSKQRKAIVLEPGNPSLKCQIKQLAAVEATPWKNYNKKKEAALKKRKVETLQAHSRSASSLFTLHTHSKPQLPQPFLFFKMAVTLYDLGSASGLKKLDEYLLTRSYITGYQASKDDLTVYAALSKVPSDEYVNVSRWYKHIDALLRISGVSGEGSGVTVKSSLVAEAAAAADDDDDDDVDLFGEETEEEKKAAEERAAALKASGKKKESGKSSVLMDIKPWDDETDMKKLEEAVRAKLVPVGYGIKKLQIMLTIVDDLVSVDSLIEEQLTAEPINEYVQSCDINLLLKGELERFLELLYMAEKVK</sequence>
<dbReference type="SUPFAM" id="SSF47616">
    <property type="entry name" value="GST C-terminal domain-like"/>
    <property type="match status" value="1"/>
</dbReference>
<dbReference type="SMART" id="SM00888">
    <property type="entry name" value="EF1_GNE"/>
    <property type="match status" value="1"/>
</dbReference>
<evidence type="ECO:0000256" key="3">
    <source>
        <dbReference type="ARBA" id="ARBA00011606"/>
    </source>
</evidence>
<dbReference type="AlphaFoldDB" id="A0A445BPH1"/>
<evidence type="ECO:0000313" key="8">
    <source>
        <dbReference type="EMBL" id="RYR40569.1"/>
    </source>
</evidence>
<dbReference type="FunFam" id="1.20.1050.130:FF:000006">
    <property type="entry name" value="Elongation factor 1-delta 1"/>
    <property type="match status" value="1"/>
</dbReference>
<dbReference type="GO" id="GO:0003746">
    <property type="term" value="F:translation elongation factor activity"/>
    <property type="evidence" value="ECO:0007669"/>
    <property type="project" value="UniProtKB-KW"/>
</dbReference>
<evidence type="ECO:0000256" key="2">
    <source>
        <dbReference type="ARBA" id="ARBA00007411"/>
    </source>
</evidence>
<dbReference type="PROSITE" id="PS00824">
    <property type="entry name" value="EF1BD_1"/>
    <property type="match status" value="1"/>
</dbReference>
<dbReference type="PANTHER" id="PTHR38372">
    <property type="entry name" value="DENTIN SIALOPHOSPHOPROTEIN-LIKE PROTEIN"/>
    <property type="match status" value="1"/>
</dbReference>
<comment type="subunit">
    <text evidence="3">EF-1 is composed of 4 subunits: alpha, beta (1B-alpha=beta'), delta (1B-beta), and gamma (1B-gamma).</text>
</comment>
<feature type="region of interest" description="Disordered" evidence="6">
    <location>
        <begin position="49"/>
        <end position="119"/>
    </location>
</feature>
<evidence type="ECO:0000259" key="7">
    <source>
        <dbReference type="SMART" id="SM00888"/>
    </source>
</evidence>
<evidence type="ECO:0000256" key="6">
    <source>
        <dbReference type="SAM" id="MobiDB-lite"/>
    </source>
</evidence>
<dbReference type="Proteomes" id="UP000289738">
    <property type="component" value="Chromosome A09"/>
</dbReference>
<evidence type="ECO:0000256" key="1">
    <source>
        <dbReference type="ARBA" id="ARBA00002937"/>
    </source>
</evidence>
<dbReference type="SUPFAM" id="SSF54984">
    <property type="entry name" value="eEF-1beta-like"/>
    <property type="match status" value="1"/>
</dbReference>
<dbReference type="InterPro" id="IPR036219">
    <property type="entry name" value="eEF-1beta-like_sf"/>
</dbReference>
<feature type="compositionally biased region" description="Low complexity" evidence="6">
    <location>
        <begin position="107"/>
        <end position="119"/>
    </location>
</feature>
<dbReference type="InterPro" id="IPR001326">
    <property type="entry name" value="Transl_elong_EF1B_B/D_CS"/>
</dbReference>
<dbReference type="InterPro" id="IPR014717">
    <property type="entry name" value="Transl_elong_EF1B/ribsomal_bS6"/>
</dbReference>
<keyword evidence="4" id="KW-0251">Elongation factor</keyword>
<proteinExistence type="inferred from homology"/>
<dbReference type="Pfam" id="PF00736">
    <property type="entry name" value="EF1_GNE"/>
    <property type="match status" value="1"/>
</dbReference>
<dbReference type="PANTHER" id="PTHR38372:SF2">
    <property type="entry name" value="DENTIN SIALOPHOSPHOPROTEIN-LIKE PROTEIN"/>
    <property type="match status" value="1"/>
</dbReference>
<dbReference type="Gene3D" id="3.30.70.60">
    <property type="match status" value="1"/>
</dbReference>
<evidence type="ECO:0000256" key="5">
    <source>
        <dbReference type="ARBA" id="ARBA00022917"/>
    </source>
</evidence>
<feature type="compositionally biased region" description="Gly residues" evidence="6">
    <location>
        <begin position="92"/>
        <end position="106"/>
    </location>
</feature>
<gene>
    <name evidence="8" type="ORF">Ahy_A09g046317</name>
</gene>
<reference evidence="8 9" key="1">
    <citation type="submission" date="2019-01" db="EMBL/GenBank/DDBJ databases">
        <title>Sequencing of cultivated peanut Arachis hypogaea provides insights into genome evolution and oil improvement.</title>
        <authorList>
            <person name="Chen X."/>
        </authorList>
    </citation>
    <scope>NUCLEOTIDE SEQUENCE [LARGE SCALE GENOMIC DNA]</scope>
    <source>
        <strain evidence="9">cv. Fuhuasheng</strain>
        <tissue evidence="8">Leaves</tissue>
    </source>
</reference>
<comment type="function">
    <text evidence="1">EF-1-beta and EF-1-delta stimulate the exchange of GDP bound to EF-1-alpha to GTP.</text>
</comment>
<protein>
    <recommendedName>
        <fullName evidence="7">Translation elongation factor EF1B beta/delta subunit guanine nucleotide exchange domain-containing protein</fullName>
    </recommendedName>
</protein>
<feature type="domain" description="Translation elongation factor EF1B beta/delta subunit guanine nucleotide exchange" evidence="7">
    <location>
        <begin position="456"/>
        <end position="531"/>
    </location>
</feature>
<dbReference type="FunFam" id="3.30.70.60:FF:000001">
    <property type="entry name" value="Elongation factor 1-beta 1 like"/>
    <property type="match status" value="1"/>
</dbReference>
<dbReference type="EMBL" id="SDMP01000009">
    <property type="protein sequence ID" value="RYR40569.1"/>
    <property type="molecule type" value="Genomic_DNA"/>
</dbReference>